<comment type="similarity">
    <text evidence="1">Belongs to the carotenoid oxygenase family.</text>
</comment>
<feature type="binding site" evidence="6">
    <location>
        <position position="198"/>
    </location>
    <ligand>
        <name>Fe cation</name>
        <dbReference type="ChEBI" id="CHEBI:24875"/>
        <note>catalytic</note>
    </ligand>
</feature>
<keyword evidence="2 6" id="KW-0479">Metal-binding</keyword>
<dbReference type="AlphaFoldDB" id="A0AAV5F411"/>
<dbReference type="GO" id="GO:0010436">
    <property type="term" value="F:carotenoid dioxygenase activity"/>
    <property type="evidence" value="ECO:0007669"/>
    <property type="project" value="TreeGrafter"/>
</dbReference>
<dbReference type="EMBL" id="BQKI01000081">
    <property type="protein sequence ID" value="GJN29577.1"/>
    <property type="molecule type" value="Genomic_DNA"/>
</dbReference>
<evidence type="ECO:0000256" key="3">
    <source>
        <dbReference type="ARBA" id="ARBA00022946"/>
    </source>
</evidence>
<proteinExistence type="inferred from homology"/>
<organism evidence="7 8">
    <name type="scientific">Eleusine coracana subsp. coracana</name>
    <dbReference type="NCBI Taxonomy" id="191504"/>
    <lineage>
        <taxon>Eukaryota</taxon>
        <taxon>Viridiplantae</taxon>
        <taxon>Streptophyta</taxon>
        <taxon>Embryophyta</taxon>
        <taxon>Tracheophyta</taxon>
        <taxon>Spermatophyta</taxon>
        <taxon>Magnoliopsida</taxon>
        <taxon>Liliopsida</taxon>
        <taxon>Poales</taxon>
        <taxon>Poaceae</taxon>
        <taxon>PACMAD clade</taxon>
        <taxon>Chloridoideae</taxon>
        <taxon>Cynodonteae</taxon>
        <taxon>Eleusininae</taxon>
        <taxon>Eleusine</taxon>
    </lineage>
</organism>
<feature type="binding site" evidence="6">
    <location>
        <position position="149"/>
    </location>
    <ligand>
        <name>Fe cation</name>
        <dbReference type="ChEBI" id="CHEBI:24875"/>
        <note>catalytic</note>
    </ligand>
</feature>
<dbReference type="Pfam" id="PF03055">
    <property type="entry name" value="RPE65"/>
    <property type="match status" value="2"/>
</dbReference>
<evidence type="ECO:0000256" key="5">
    <source>
        <dbReference type="ARBA" id="ARBA00023004"/>
    </source>
</evidence>
<keyword evidence="5 6" id="KW-0408">Iron</keyword>
<evidence type="ECO:0000313" key="7">
    <source>
        <dbReference type="EMBL" id="GJN29577.1"/>
    </source>
</evidence>
<comment type="cofactor">
    <cofactor evidence="6">
        <name>Fe(2+)</name>
        <dbReference type="ChEBI" id="CHEBI:29033"/>
    </cofactor>
    <text evidence="6">Binds 1 Fe(2+) ion per subunit.</text>
</comment>
<accession>A0AAV5F411</accession>
<feature type="binding site" evidence="6">
    <location>
        <position position="262"/>
    </location>
    <ligand>
        <name>Fe cation</name>
        <dbReference type="ChEBI" id="CHEBI:24875"/>
        <note>catalytic</note>
    </ligand>
</feature>
<dbReference type="GO" id="GO:0016121">
    <property type="term" value="P:carotene catabolic process"/>
    <property type="evidence" value="ECO:0007669"/>
    <property type="project" value="TreeGrafter"/>
</dbReference>
<keyword evidence="4" id="KW-0560">Oxidoreductase</keyword>
<comment type="caution">
    <text evidence="7">The sequence shown here is derived from an EMBL/GenBank/DDBJ whole genome shotgun (WGS) entry which is preliminary data.</text>
</comment>
<keyword evidence="8" id="KW-1185">Reference proteome</keyword>
<evidence type="ECO:0000256" key="4">
    <source>
        <dbReference type="ARBA" id="ARBA00022964"/>
    </source>
</evidence>
<dbReference type="PANTHER" id="PTHR10543:SF142">
    <property type="entry name" value="OS06G0162550 PROTEIN"/>
    <property type="match status" value="1"/>
</dbReference>
<sequence>MFSAGPNPLNPKQTIADSIVGSTSYSYYEGHGMLHAVYFNKSSLGEWKISYQNKYVDSDTFQLERENHEVTFLPAVDGQPYATLVAFVLNMLRFGKAVKDGANTNIFEHAGRAFAVTENHLPYEISINNLKTLGPYNVNGAWNQPFTSHPKKIHGSGELVIMGTNIEKPYYVLGVISSDGERLLHKVDLEFDEGKLLHDIGVTKKYNIIMDYPLRFGILRTLLEKPFIEYDMDGKSRIGVMPRYGNAASITWFNVENHCSYHLFNCFEDGNQKTYEQVVVRGCRILGPIIPSGRYRVDKSKWYGREFLQPCRDSNDFDPSIDGILFSRPYEWRLNMKSGTTNEGYITSDKVAMDFPIINDKFIGIRNKYGYAQVVDSLASSKTGLFKYNMIAKLHFDVQDKVYIINAKTFSEEAMAKVTLTQRVPYGFHGNFFYK</sequence>
<dbReference type="InterPro" id="IPR004294">
    <property type="entry name" value="Carotenoid_Oase"/>
</dbReference>
<dbReference type="GO" id="GO:0046872">
    <property type="term" value="F:metal ion binding"/>
    <property type="evidence" value="ECO:0007669"/>
    <property type="project" value="UniProtKB-KW"/>
</dbReference>
<name>A0AAV5F411_ELECO</name>
<keyword evidence="4" id="KW-0223">Dioxygenase</keyword>
<evidence type="ECO:0000313" key="8">
    <source>
        <dbReference type="Proteomes" id="UP001054889"/>
    </source>
</evidence>
<reference evidence="7" key="1">
    <citation type="journal article" date="2018" name="DNA Res.">
        <title>Multiple hybrid de novo genome assembly of finger millet, an orphan allotetraploid crop.</title>
        <authorList>
            <person name="Hatakeyama M."/>
            <person name="Aluri S."/>
            <person name="Balachadran M.T."/>
            <person name="Sivarajan S.R."/>
            <person name="Patrignani A."/>
            <person name="Gruter S."/>
            <person name="Poveda L."/>
            <person name="Shimizu-Inatsugi R."/>
            <person name="Baeten J."/>
            <person name="Francoijs K.J."/>
            <person name="Nataraja K.N."/>
            <person name="Reddy Y.A.N."/>
            <person name="Phadnis S."/>
            <person name="Ravikumar R.L."/>
            <person name="Schlapbach R."/>
            <person name="Sreeman S.M."/>
            <person name="Shimizu K.K."/>
        </authorList>
    </citation>
    <scope>NUCLEOTIDE SEQUENCE</scope>
</reference>
<dbReference type="Proteomes" id="UP001054889">
    <property type="component" value="Unassembled WGS sequence"/>
</dbReference>
<evidence type="ECO:0000256" key="6">
    <source>
        <dbReference type="PIRSR" id="PIRSR604294-1"/>
    </source>
</evidence>
<evidence type="ECO:0000256" key="2">
    <source>
        <dbReference type="ARBA" id="ARBA00022723"/>
    </source>
</evidence>
<evidence type="ECO:0000256" key="1">
    <source>
        <dbReference type="ARBA" id="ARBA00006787"/>
    </source>
</evidence>
<reference evidence="7" key="2">
    <citation type="submission" date="2021-12" db="EMBL/GenBank/DDBJ databases">
        <title>Resequencing data analysis of finger millet.</title>
        <authorList>
            <person name="Hatakeyama M."/>
            <person name="Aluri S."/>
            <person name="Balachadran M.T."/>
            <person name="Sivarajan S.R."/>
            <person name="Poveda L."/>
            <person name="Shimizu-Inatsugi R."/>
            <person name="Schlapbach R."/>
            <person name="Sreeman S.M."/>
            <person name="Shimizu K.K."/>
        </authorList>
    </citation>
    <scope>NUCLEOTIDE SEQUENCE</scope>
</reference>
<gene>
    <name evidence="7" type="primary">gb17813</name>
    <name evidence="7" type="ORF">PR202_gb17813</name>
</gene>
<dbReference type="PANTHER" id="PTHR10543">
    <property type="entry name" value="BETA-CAROTENE DIOXYGENASE"/>
    <property type="match status" value="1"/>
</dbReference>
<dbReference type="GO" id="GO:0009570">
    <property type="term" value="C:chloroplast stroma"/>
    <property type="evidence" value="ECO:0007669"/>
    <property type="project" value="TreeGrafter"/>
</dbReference>
<protein>
    <submittedName>
        <fullName evidence="7">Uncharacterized protein</fullName>
    </submittedName>
</protein>
<keyword evidence="3" id="KW-0809">Transit peptide</keyword>